<evidence type="ECO:0000313" key="6">
    <source>
        <dbReference type="Proteomes" id="UP000243140"/>
    </source>
</evidence>
<reference evidence="5 6" key="1">
    <citation type="submission" date="2017-02" db="EMBL/GenBank/DDBJ databases">
        <title>The new phylogeny of genus Mycobacterium.</title>
        <authorList>
            <person name="Tortoli E."/>
            <person name="Trovato A."/>
            <person name="Cirillo D.M."/>
        </authorList>
    </citation>
    <scope>NUCLEOTIDE SEQUENCE [LARGE SCALE GENOMIC DNA]</scope>
    <source>
        <strain evidence="5 6">IP1130001</strain>
    </source>
</reference>
<evidence type="ECO:0008006" key="7">
    <source>
        <dbReference type="Google" id="ProtNLM"/>
    </source>
</evidence>
<dbReference type="Gene3D" id="1.20.1260.20">
    <property type="entry name" value="PPE superfamily"/>
    <property type="match status" value="1"/>
</dbReference>
<feature type="domain" description="PPE" evidence="3">
    <location>
        <begin position="6"/>
        <end position="168"/>
    </location>
</feature>
<gene>
    <name evidence="5" type="ORF">BST29_14905</name>
</gene>
<dbReference type="SUPFAM" id="SSF140459">
    <property type="entry name" value="PE/PPE dimer-like"/>
    <property type="match status" value="1"/>
</dbReference>
<evidence type="ECO:0000256" key="2">
    <source>
        <dbReference type="SAM" id="MobiDB-lite"/>
    </source>
</evidence>
<dbReference type="InterPro" id="IPR038332">
    <property type="entry name" value="PPE_sf"/>
</dbReference>
<dbReference type="Pfam" id="PF18878">
    <property type="entry name" value="PPE-PPW"/>
    <property type="match status" value="1"/>
</dbReference>
<organism evidence="5 6">
    <name type="scientific">Mycobacterium malmoense</name>
    <dbReference type="NCBI Taxonomy" id="1780"/>
    <lineage>
        <taxon>Bacteria</taxon>
        <taxon>Bacillati</taxon>
        <taxon>Actinomycetota</taxon>
        <taxon>Actinomycetes</taxon>
        <taxon>Mycobacteriales</taxon>
        <taxon>Mycobacteriaceae</taxon>
        <taxon>Mycobacterium</taxon>
    </lineage>
</organism>
<evidence type="ECO:0000256" key="1">
    <source>
        <dbReference type="ARBA" id="ARBA00010652"/>
    </source>
</evidence>
<proteinExistence type="inferred from homology"/>
<dbReference type="PANTHER" id="PTHR46766">
    <property type="entry name" value="GLUTAMINE-RICH PROTEIN 2"/>
    <property type="match status" value="1"/>
</dbReference>
<dbReference type="EMBL" id="MVHV01000014">
    <property type="protein sequence ID" value="ORA81154.1"/>
    <property type="molecule type" value="Genomic_DNA"/>
</dbReference>
<feature type="domain" description="PPE-PPW subfamily C-terminal" evidence="4">
    <location>
        <begin position="425"/>
        <end position="472"/>
    </location>
</feature>
<dbReference type="InterPro" id="IPR000030">
    <property type="entry name" value="PPE_dom"/>
</dbReference>
<dbReference type="PANTHER" id="PTHR46766:SF1">
    <property type="entry name" value="GLUTAMINE-RICH PROTEIN 2"/>
    <property type="match status" value="1"/>
</dbReference>
<keyword evidence="6" id="KW-1185">Reference proteome</keyword>
<evidence type="ECO:0000259" key="4">
    <source>
        <dbReference type="Pfam" id="PF18878"/>
    </source>
</evidence>
<feature type="region of interest" description="Disordered" evidence="2">
    <location>
        <begin position="445"/>
        <end position="474"/>
    </location>
</feature>
<dbReference type="Pfam" id="PF00823">
    <property type="entry name" value="PPE"/>
    <property type="match status" value="1"/>
</dbReference>
<evidence type="ECO:0000313" key="5">
    <source>
        <dbReference type="EMBL" id="ORA81154.1"/>
    </source>
</evidence>
<dbReference type="InterPro" id="IPR043641">
    <property type="entry name" value="PPE-PPW_C"/>
</dbReference>
<evidence type="ECO:0000259" key="3">
    <source>
        <dbReference type="Pfam" id="PF00823"/>
    </source>
</evidence>
<dbReference type="RefSeq" id="WP_071509909.1">
    <property type="nucleotide sequence ID" value="NZ_CP060015.1"/>
</dbReference>
<protein>
    <recommendedName>
        <fullName evidence="7">PPE family protein</fullName>
    </recommendedName>
</protein>
<accession>A0ABX3SQB8</accession>
<sequence length="474" mass="47287">MTFPIWFALPPEVHSTLLSTGPGPGPLLSTAGAWRALAAEYAYAATELTGILAAAQAAAWEGPSAERFVAAHQPFLLWLGEASAAAAGAATGHETAAAGYASALAGMPTLAELAANHALHAVLVATNFFGINTIPIALNEADYSRMWVQAAAAMSGYQGVAEESLAATPTTSPAPHILTAAATSAAGSAFPDPTGLILQLLTDFLNGLQSLAAQILPGPLGGLVVQVLDALISLVSTQVFTILAYSVLDPLIYFGPFTPLLAALASPVGLVGLAGIAGVGALAGSAPVVVGSSAPDHRSWPATTVVTLTGAGPAAPAAAPAGAPAASTASASPTTAGSGVAEGFYVVGGGPDGEGSTPTSRIKAAAAISAGIAATAAKVPADSDLARVKRAARARQHVRKHRFEYLEDDGRTTSSADLPAAEHLAASQHGSETLGFAGTLPKSAAAQAKGLTHLDSSEFGDAPREPMLPRTWDA</sequence>
<comment type="caution">
    <text evidence="5">The sequence shown here is derived from an EMBL/GenBank/DDBJ whole genome shotgun (WGS) entry which is preliminary data.</text>
</comment>
<dbReference type="Proteomes" id="UP000243140">
    <property type="component" value="Unassembled WGS sequence"/>
</dbReference>
<comment type="similarity">
    <text evidence="1">Belongs to the mycobacterial PPE family.</text>
</comment>
<name>A0ABX3SQB8_MYCMA</name>